<comment type="caution">
    <text evidence="1">The sequence shown here is derived from an EMBL/GenBank/DDBJ whole genome shotgun (WGS) entry which is preliminary data.</text>
</comment>
<sequence>MSRIEACLSMPRRTDAKLCGEIRLAAAYLSGFNSLRGIDSLSLAAADREICLFRLGCTVGVNVVSAVRTDSAPTPPASRRFVKNCSVPPNVVLWTKPAFYCIKKTPQMDEVLRLFIVAIHTSLSLLRRIPTIVDVSN</sequence>
<dbReference type="AlphaFoldDB" id="A0A9D4D1K0"/>
<keyword evidence="2" id="KW-1185">Reference proteome</keyword>
<reference evidence="1" key="2">
    <citation type="submission" date="2020-11" db="EMBL/GenBank/DDBJ databases">
        <authorList>
            <person name="McCartney M.A."/>
            <person name="Auch B."/>
            <person name="Kono T."/>
            <person name="Mallez S."/>
            <person name="Becker A."/>
            <person name="Gohl D.M."/>
            <person name="Silverstein K.A.T."/>
            <person name="Koren S."/>
            <person name="Bechman K.B."/>
            <person name="Herman A."/>
            <person name="Abrahante J.E."/>
            <person name="Garbe J."/>
        </authorList>
    </citation>
    <scope>NUCLEOTIDE SEQUENCE</scope>
    <source>
        <strain evidence="1">Duluth1</strain>
        <tissue evidence="1">Whole animal</tissue>
    </source>
</reference>
<proteinExistence type="predicted"/>
<evidence type="ECO:0000313" key="1">
    <source>
        <dbReference type="EMBL" id="KAH3737446.1"/>
    </source>
</evidence>
<accession>A0A9D4D1K0</accession>
<organism evidence="1 2">
    <name type="scientific">Dreissena polymorpha</name>
    <name type="common">Zebra mussel</name>
    <name type="synonym">Mytilus polymorpha</name>
    <dbReference type="NCBI Taxonomy" id="45954"/>
    <lineage>
        <taxon>Eukaryota</taxon>
        <taxon>Metazoa</taxon>
        <taxon>Spiralia</taxon>
        <taxon>Lophotrochozoa</taxon>
        <taxon>Mollusca</taxon>
        <taxon>Bivalvia</taxon>
        <taxon>Autobranchia</taxon>
        <taxon>Heteroconchia</taxon>
        <taxon>Euheterodonta</taxon>
        <taxon>Imparidentia</taxon>
        <taxon>Neoheterodontei</taxon>
        <taxon>Myida</taxon>
        <taxon>Dreissenoidea</taxon>
        <taxon>Dreissenidae</taxon>
        <taxon>Dreissena</taxon>
    </lineage>
</organism>
<protein>
    <submittedName>
        <fullName evidence="1">Uncharacterized protein</fullName>
    </submittedName>
</protein>
<reference evidence="1" key="1">
    <citation type="journal article" date="2019" name="bioRxiv">
        <title>The Genome of the Zebra Mussel, Dreissena polymorpha: A Resource for Invasive Species Research.</title>
        <authorList>
            <person name="McCartney M.A."/>
            <person name="Auch B."/>
            <person name="Kono T."/>
            <person name="Mallez S."/>
            <person name="Zhang Y."/>
            <person name="Obille A."/>
            <person name="Becker A."/>
            <person name="Abrahante J.E."/>
            <person name="Garbe J."/>
            <person name="Badalamenti J.P."/>
            <person name="Herman A."/>
            <person name="Mangelson H."/>
            <person name="Liachko I."/>
            <person name="Sullivan S."/>
            <person name="Sone E.D."/>
            <person name="Koren S."/>
            <person name="Silverstein K.A.T."/>
            <person name="Beckman K.B."/>
            <person name="Gohl D.M."/>
        </authorList>
    </citation>
    <scope>NUCLEOTIDE SEQUENCE</scope>
    <source>
        <strain evidence="1">Duluth1</strain>
        <tissue evidence="1">Whole animal</tissue>
    </source>
</reference>
<evidence type="ECO:0000313" key="2">
    <source>
        <dbReference type="Proteomes" id="UP000828390"/>
    </source>
</evidence>
<dbReference type="Proteomes" id="UP000828390">
    <property type="component" value="Unassembled WGS sequence"/>
</dbReference>
<gene>
    <name evidence="1" type="ORF">DPMN_044039</name>
</gene>
<name>A0A9D4D1K0_DREPO</name>
<dbReference type="EMBL" id="JAIWYP010000011">
    <property type="protein sequence ID" value="KAH3737446.1"/>
    <property type="molecule type" value="Genomic_DNA"/>
</dbReference>